<feature type="region of interest" description="Disordered" evidence="3">
    <location>
        <begin position="512"/>
        <end position="559"/>
    </location>
</feature>
<dbReference type="EMBL" id="JACJII010000001">
    <property type="protein sequence ID" value="MBA9004795.1"/>
    <property type="molecule type" value="Genomic_DNA"/>
</dbReference>
<dbReference type="GO" id="GO:0032259">
    <property type="term" value="P:methylation"/>
    <property type="evidence" value="ECO:0007669"/>
    <property type="project" value="UniProtKB-KW"/>
</dbReference>
<evidence type="ECO:0000259" key="4">
    <source>
        <dbReference type="Pfam" id="PF02384"/>
    </source>
</evidence>
<dbReference type="SUPFAM" id="SSF53335">
    <property type="entry name" value="S-adenosyl-L-methionine-dependent methyltransferases"/>
    <property type="match status" value="1"/>
</dbReference>
<keyword evidence="5" id="KW-0808">Transferase</keyword>
<dbReference type="InterPro" id="IPR044946">
    <property type="entry name" value="Restrct_endonuc_typeI_TRD_sf"/>
</dbReference>
<dbReference type="GO" id="GO:0003677">
    <property type="term" value="F:DNA binding"/>
    <property type="evidence" value="ECO:0007669"/>
    <property type="project" value="UniProtKB-KW"/>
</dbReference>
<dbReference type="CDD" id="cd02440">
    <property type="entry name" value="AdoMet_MTases"/>
    <property type="match status" value="1"/>
</dbReference>
<dbReference type="InterPro" id="IPR029063">
    <property type="entry name" value="SAM-dependent_MTases_sf"/>
</dbReference>
<name>A0A7W3MZK3_9ACTN</name>
<evidence type="ECO:0000256" key="1">
    <source>
        <dbReference type="ARBA" id="ARBA00022747"/>
    </source>
</evidence>
<keyword evidence="1" id="KW-0680">Restriction system</keyword>
<dbReference type="InterPro" id="IPR052916">
    <property type="entry name" value="Type-I_RE_MTase_Subunit"/>
</dbReference>
<comment type="caution">
    <text evidence="5">The sequence shown here is derived from an EMBL/GenBank/DDBJ whole genome shotgun (WGS) entry which is preliminary data.</text>
</comment>
<dbReference type="GO" id="GO:0009307">
    <property type="term" value="P:DNA restriction-modification system"/>
    <property type="evidence" value="ECO:0007669"/>
    <property type="project" value="UniProtKB-KW"/>
</dbReference>
<evidence type="ECO:0000313" key="5">
    <source>
        <dbReference type="EMBL" id="MBA9004795.1"/>
    </source>
</evidence>
<dbReference type="Proteomes" id="UP000539313">
    <property type="component" value="Unassembled WGS sequence"/>
</dbReference>
<dbReference type="InterPro" id="IPR003356">
    <property type="entry name" value="DNA_methylase_A-5"/>
</dbReference>
<gene>
    <name evidence="5" type="ORF">HNR21_003677</name>
</gene>
<dbReference type="PROSITE" id="PS00092">
    <property type="entry name" value="N6_MTASE"/>
    <property type="match status" value="1"/>
</dbReference>
<evidence type="ECO:0000313" key="6">
    <source>
        <dbReference type="Proteomes" id="UP000539313"/>
    </source>
</evidence>
<evidence type="ECO:0000256" key="3">
    <source>
        <dbReference type="SAM" id="MobiDB-lite"/>
    </source>
</evidence>
<dbReference type="PANTHER" id="PTHR42998:SF1">
    <property type="entry name" value="TYPE I RESTRICTION ENZYME HINDI METHYLASE SUBUNIT"/>
    <property type="match status" value="1"/>
</dbReference>
<proteinExistence type="predicted"/>
<keyword evidence="2" id="KW-0238">DNA-binding</keyword>
<feature type="compositionally biased region" description="Low complexity" evidence="3">
    <location>
        <begin position="512"/>
        <end position="526"/>
    </location>
</feature>
<organism evidence="5 6">
    <name type="scientific">Thermomonospora cellulosilytica</name>
    <dbReference type="NCBI Taxonomy" id="1411118"/>
    <lineage>
        <taxon>Bacteria</taxon>
        <taxon>Bacillati</taxon>
        <taxon>Actinomycetota</taxon>
        <taxon>Actinomycetes</taxon>
        <taxon>Streptosporangiales</taxon>
        <taxon>Thermomonosporaceae</taxon>
        <taxon>Thermomonospora</taxon>
    </lineage>
</organism>
<dbReference type="SUPFAM" id="SSF116734">
    <property type="entry name" value="DNA methylase specificity domain"/>
    <property type="match status" value="1"/>
</dbReference>
<dbReference type="Pfam" id="PF02384">
    <property type="entry name" value="N6_Mtase"/>
    <property type="match status" value="1"/>
</dbReference>
<protein>
    <submittedName>
        <fullName evidence="5">SAM-dependent methyltransferase</fullName>
    </submittedName>
</protein>
<dbReference type="AlphaFoldDB" id="A0A7W3MZK3"/>
<dbReference type="PANTHER" id="PTHR42998">
    <property type="entry name" value="TYPE I RESTRICTION ENZYME HINDVIIP M PROTEIN-RELATED"/>
    <property type="match status" value="1"/>
</dbReference>
<evidence type="ECO:0000256" key="2">
    <source>
        <dbReference type="ARBA" id="ARBA00023125"/>
    </source>
</evidence>
<sequence>MTHDFGELAMPQDATITAADIARLAGVGRAAVSNWRKRHDDFPEPVGGTATSPAFSLRQVRDWLAAQGKLKESADDEHIWQELRQTVDDVKLADALGHVGAFLLFLRRDHGTWRELAAGTDAELVERLPCAVNEAVAGLPGGMVFPAVVSAEYASLIRRLATLADRRGALGAFEFLRERYLDLHKRRMYETPAEVVALLEKLAGPDVRTVFDPACGSGALLIGMLERRRPPAGVLGQDCDETVARLTALRLALRGADARIEEGDSLRDDRFADVQADLVVVNPPFNDRNWGYDELSADPRWQYGLPPRTESELAWVQHALAHCRPGGLALVVMPPAAAGRRAGRRIRAQLLRRGALRAVISLPQGAVPNMAVALTVWVLRRPLPDERTPGQILMIDTSEAKEDFAAPAAELWRRFSADPEADLDRPGLGRAVRIIDLLDEEVDLLPARHVTRPPAVPAIEQVTGLRTEVVRALEELGGLLPEVRPAQDGFGSPLVTVAEMARMGMLEILGPPATATAQPSAPPTATERPADSGGRTVLTTGDVTNGAPPSGDATDLTEHIPVRAGDVVVPTTAREPVARVITEDGALLGRHLILLRPDPDRLDPHFLAGMIRGARNHKHYSVLSSTYRIDARRAELPLLPLSDQHRYGEVFRRLEEFRTTLHRAFHQGTALAALITDGLVDASLHPSA</sequence>
<dbReference type="InterPro" id="IPR002052">
    <property type="entry name" value="DNA_methylase_N6_adenine_CS"/>
</dbReference>
<keyword evidence="6" id="KW-1185">Reference proteome</keyword>
<feature type="domain" description="DNA methylase adenine-specific" evidence="4">
    <location>
        <begin position="173"/>
        <end position="403"/>
    </location>
</feature>
<accession>A0A7W3MZK3</accession>
<dbReference type="Gene3D" id="3.90.220.20">
    <property type="entry name" value="DNA methylase specificity domains"/>
    <property type="match status" value="1"/>
</dbReference>
<dbReference type="RefSeq" id="WP_246442234.1">
    <property type="nucleotide sequence ID" value="NZ_JACJII010000001.1"/>
</dbReference>
<dbReference type="PRINTS" id="PR00507">
    <property type="entry name" value="N12N6MTFRASE"/>
</dbReference>
<dbReference type="Gene3D" id="3.40.50.150">
    <property type="entry name" value="Vaccinia Virus protein VP39"/>
    <property type="match status" value="1"/>
</dbReference>
<dbReference type="GO" id="GO:0008170">
    <property type="term" value="F:N-methyltransferase activity"/>
    <property type="evidence" value="ECO:0007669"/>
    <property type="project" value="InterPro"/>
</dbReference>
<keyword evidence="5" id="KW-0489">Methyltransferase</keyword>
<reference evidence="5 6" key="1">
    <citation type="submission" date="2020-08" db="EMBL/GenBank/DDBJ databases">
        <title>Sequencing the genomes of 1000 actinobacteria strains.</title>
        <authorList>
            <person name="Klenk H.-P."/>
        </authorList>
    </citation>
    <scope>NUCLEOTIDE SEQUENCE [LARGE SCALE GENOMIC DNA]</scope>
    <source>
        <strain evidence="5 6">DSM 45823</strain>
    </source>
</reference>